<evidence type="ECO:0000256" key="2">
    <source>
        <dbReference type="ARBA" id="ARBA00010072"/>
    </source>
</evidence>
<dbReference type="NCBIfam" id="TIGR01726">
    <property type="entry name" value="HEQRo_perm_3TM"/>
    <property type="match status" value="1"/>
</dbReference>
<keyword evidence="7 8" id="KW-0472">Membrane</keyword>
<reference evidence="10 11" key="1">
    <citation type="journal article" date="2021" name="Sci. Rep.">
        <title>The distribution of antibiotic resistance genes in chicken gut microbiota commensals.</title>
        <authorList>
            <person name="Juricova H."/>
            <person name="Matiasovicova J."/>
            <person name="Kubasova T."/>
            <person name="Cejkova D."/>
            <person name="Rychlik I."/>
        </authorList>
    </citation>
    <scope>NUCLEOTIDE SEQUENCE [LARGE SCALE GENOMIC DNA]</scope>
    <source>
        <strain evidence="10 11">An829</strain>
    </source>
</reference>
<keyword evidence="4" id="KW-1003">Cell membrane</keyword>
<evidence type="ECO:0000259" key="9">
    <source>
        <dbReference type="PROSITE" id="PS50928"/>
    </source>
</evidence>
<feature type="transmembrane region" description="Helical" evidence="8">
    <location>
        <begin position="204"/>
        <end position="224"/>
    </location>
</feature>
<evidence type="ECO:0000256" key="1">
    <source>
        <dbReference type="ARBA" id="ARBA00004429"/>
    </source>
</evidence>
<evidence type="ECO:0000313" key="11">
    <source>
        <dbReference type="Proteomes" id="UP000715095"/>
    </source>
</evidence>
<dbReference type="RefSeq" id="WP_205101374.1">
    <property type="nucleotide sequence ID" value="NZ_JACJJC010000001.1"/>
</dbReference>
<comment type="subcellular location">
    <subcellularLocation>
        <location evidence="1">Cell inner membrane</location>
        <topology evidence="1">Multi-pass membrane protein</topology>
    </subcellularLocation>
    <subcellularLocation>
        <location evidence="8">Cell membrane</location>
        <topology evidence="8">Multi-pass membrane protein</topology>
    </subcellularLocation>
</comment>
<keyword evidence="3 8" id="KW-0813">Transport</keyword>
<dbReference type="InterPro" id="IPR000515">
    <property type="entry name" value="MetI-like"/>
</dbReference>
<dbReference type="Gene3D" id="1.10.3720.10">
    <property type="entry name" value="MetI-like"/>
    <property type="match status" value="1"/>
</dbReference>
<comment type="caution">
    <text evidence="10">The sequence shown here is derived from an EMBL/GenBank/DDBJ whole genome shotgun (WGS) entry which is preliminary data.</text>
</comment>
<evidence type="ECO:0000256" key="3">
    <source>
        <dbReference type="ARBA" id="ARBA00022448"/>
    </source>
</evidence>
<dbReference type="InterPro" id="IPR043429">
    <property type="entry name" value="ArtM/GltK/GlnP/TcyL/YhdX-like"/>
</dbReference>
<organism evidence="10 11">
    <name type="scientific">Sutterella massiliensis</name>
    <dbReference type="NCBI Taxonomy" id="1816689"/>
    <lineage>
        <taxon>Bacteria</taxon>
        <taxon>Pseudomonadati</taxon>
        <taxon>Pseudomonadota</taxon>
        <taxon>Betaproteobacteria</taxon>
        <taxon>Burkholderiales</taxon>
        <taxon>Sutterellaceae</taxon>
        <taxon>Sutterella</taxon>
    </lineage>
</organism>
<feature type="domain" description="ABC transmembrane type-1" evidence="9">
    <location>
        <begin position="29"/>
        <end position="228"/>
    </location>
</feature>
<feature type="transmembrane region" description="Helical" evidence="8">
    <location>
        <begin position="71"/>
        <end position="93"/>
    </location>
</feature>
<evidence type="ECO:0000313" key="10">
    <source>
        <dbReference type="EMBL" id="MBM6702980.1"/>
    </source>
</evidence>
<accession>A0ABS2DNK6</accession>
<evidence type="ECO:0000256" key="5">
    <source>
        <dbReference type="ARBA" id="ARBA00022692"/>
    </source>
</evidence>
<keyword evidence="6 8" id="KW-1133">Transmembrane helix</keyword>
<dbReference type="PROSITE" id="PS50928">
    <property type="entry name" value="ABC_TM1"/>
    <property type="match status" value="1"/>
</dbReference>
<gene>
    <name evidence="10" type="ORF">H6A60_00430</name>
</gene>
<dbReference type="SUPFAM" id="SSF161098">
    <property type="entry name" value="MetI-like"/>
    <property type="match status" value="1"/>
</dbReference>
<dbReference type="InterPro" id="IPR035906">
    <property type="entry name" value="MetI-like_sf"/>
</dbReference>
<feature type="transmembrane region" description="Helical" evidence="8">
    <location>
        <begin position="105"/>
        <end position="125"/>
    </location>
</feature>
<evidence type="ECO:0000256" key="7">
    <source>
        <dbReference type="ARBA" id="ARBA00023136"/>
    </source>
</evidence>
<evidence type="ECO:0000256" key="8">
    <source>
        <dbReference type="RuleBase" id="RU363032"/>
    </source>
</evidence>
<feature type="transmembrane region" description="Helical" evidence="8">
    <location>
        <begin position="153"/>
        <end position="171"/>
    </location>
</feature>
<dbReference type="Proteomes" id="UP000715095">
    <property type="component" value="Unassembled WGS sequence"/>
</dbReference>
<keyword evidence="5 8" id="KW-0812">Transmembrane</keyword>
<dbReference type="CDD" id="cd06261">
    <property type="entry name" value="TM_PBP2"/>
    <property type="match status" value="1"/>
</dbReference>
<dbReference type="Pfam" id="PF00528">
    <property type="entry name" value="BPD_transp_1"/>
    <property type="match status" value="1"/>
</dbReference>
<comment type="similarity">
    <text evidence="2">Belongs to the binding-protein-dependent transport system permease family. HisMQ subfamily.</text>
</comment>
<name>A0ABS2DNK6_9BURK</name>
<feature type="transmembrane region" description="Helical" evidence="8">
    <location>
        <begin position="21"/>
        <end position="50"/>
    </location>
</feature>
<proteinExistence type="inferred from homology"/>
<dbReference type="InterPro" id="IPR010065">
    <property type="entry name" value="AA_ABC_transptr_permease_3TM"/>
</dbReference>
<evidence type="ECO:0000256" key="4">
    <source>
        <dbReference type="ARBA" id="ARBA00022475"/>
    </source>
</evidence>
<dbReference type="PANTHER" id="PTHR30614:SF42">
    <property type="entry name" value="GLUTAMATE_ASPARTATE IMPORT PERMEASE PROTEIN GLTJ"/>
    <property type="match status" value="1"/>
</dbReference>
<dbReference type="EMBL" id="JACJJC010000001">
    <property type="protein sequence ID" value="MBM6702980.1"/>
    <property type="molecule type" value="Genomic_DNA"/>
</dbReference>
<sequence>MALNFNLSSLTETSLLSDDPWWLYILGGAGWTIGLMLSAFALALLLGIIVGTLRTLDNKPLRILSEGWIELFRNIPLIVQIFIWFFVVPEFIPWYKEWMIENDPIWSQFFTAFICMGLFTSSRVAEQVRSGISSIPKGLPNAARALGMTRLQGYLYVVIPMAMRIIVPPLTSEAMNLVKNTAVALTIGLPELTMRANEMGENTFQFFAAYLWATIIYIVIALAVNTFMGFVEKRCAIPGFIASK</sequence>
<protein>
    <submittedName>
        <fullName evidence="10">Amino acid ABC transporter permease</fullName>
    </submittedName>
</protein>
<dbReference type="PANTHER" id="PTHR30614">
    <property type="entry name" value="MEMBRANE COMPONENT OF AMINO ACID ABC TRANSPORTER"/>
    <property type="match status" value="1"/>
</dbReference>
<keyword evidence="11" id="KW-1185">Reference proteome</keyword>
<evidence type="ECO:0000256" key="6">
    <source>
        <dbReference type="ARBA" id="ARBA00022989"/>
    </source>
</evidence>